<dbReference type="Gene3D" id="2.30.110.10">
    <property type="entry name" value="Electron Transport, Fmn-binding Protein, Chain A"/>
    <property type="match status" value="1"/>
</dbReference>
<protein>
    <submittedName>
        <fullName evidence="2">Pyridoxamine 5'-phosphate oxidase family protein</fullName>
    </submittedName>
</protein>
<dbReference type="EMBL" id="JAPMXC010000002">
    <property type="protein sequence ID" value="MCY0388180.1"/>
    <property type="molecule type" value="Genomic_DNA"/>
</dbReference>
<evidence type="ECO:0000313" key="3">
    <source>
        <dbReference type="Proteomes" id="UP001082899"/>
    </source>
</evidence>
<keyword evidence="3" id="KW-1185">Reference proteome</keyword>
<reference evidence="2" key="1">
    <citation type="submission" date="2022-11" db="EMBL/GenBank/DDBJ databases">
        <title>Robbsia betulipollinis sp. nov., isolated from pollen of birch (Betula pendula).</title>
        <authorList>
            <person name="Shi H."/>
            <person name="Ambika Manirajan B."/>
            <person name="Ratering S."/>
            <person name="Geissler-Plaum R."/>
            <person name="Schnell S."/>
        </authorList>
    </citation>
    <scope>NUCLEOTIDE SEQUENCE</scope>
    <source>
        <strain evidence="2">Bb-Pol-6</strain>
    </source>
</reference>
<accession>A0ABT3ZNS3</accession>
<dbReference type="InterPro" id="IPR011576">
    <property type="entry name" value="Pyridox_Oxase_N"/>
</dbReference>
<comment type="caution">
    <text evidence="2">The sequence shown here is derived from an EMBL/GenBank/DDBJ whole genome shotgun (WGS) entry which is preliminary data.</text>
</comment>
<gene>
    <name evidence="2" type="ORF">OVY01_13220</name>
</gene>
<feature type="domain" description="Pyridoxamine 5'-phosphate oxidase N-terminal" evidence="1">
    <location>
        <begin position="35"/>
        <end position="154"/>
    </location>
</feature>
<dbReference type="SUPFAM" id="SSF50475">
    <property type="entry name" value="FMN-binding split barrel"/>
    <property type="match status" value="1"/>
</dbReference>
<dbReference type="PANTHER" id="PTHR42815:SF2">
    <property type="entry name" value="FAD-BINDING, PUTATIVE (AFU_ORTHOLOGUE AFUA_6G07600)-RELATED"/>
    <property type="match status" value="1"/>
</dbReference>
<dbReference type="NCBIfam" id="TIGR04025">
    <property type="entry name" value="PPOX_FMN_DR2398"/>
    <property type="match status" value="1"/>
</dbReference>
<proteinExistence type="predicted"/>
<dbReference type="PANTHER" id="PTHR42815">
    <property type="entry name" value="FAD-BINDING, PUTATIVE (AFU_ORTHOLOGUE AFUA_6G07600)-RELATED"/>
    <property type="match status" value="1"/>
</dbReference>
<name>A0ABT3ZNS3_9BURK</name>
<evidence type="ECO:0000313" key="2">
    <source>
        <dbReference type="EMBL" id="MCY0388180.1"/>
    </source>
</evidence>
<dbReference type="RefSeq" id="WP_267848050.1">
    <property type="nucleotide sequence ID" value="NZ_JAPMXC010000002.1"/>
</dbReference>
<dbReference type="InterPro" id="IPR012349">
    <property type="entry name" value="Split_barrel_FMN-bd"/>
</dbReference>
<dbReference type="Pfam" id="PF01243">
    <property type="entry name" value="PNPOx_N"/>
    <property type="match status" value="1"/>
</dbReference>
<evidence type="ECO:0000259" key="1">
    <source>
        <dbReference type="Pfam" id="PF01243"/>
    </source>
</evidence>
<dbReference type="InterPro" id="IPR024029">
    <property type="entry name" value="Pyridox_Oxase_FMN-dep"/>
</dbReference>
<sequence length="208" mass="22344">MSDAASHIVRSVEELDALYGQPLERALTKETDRLNEDYRAFVEAAPFIVLASVGPQGLDCSPKGDPAGFVRILDARTVAIPDRPGNNRLDNLRNIVADPRVSVLFLIPGNGESLRINGRAHVSADPALLAGFEIAGKLPRTAIVVSIDAVYFHCSKAIVRSKLWDPATRVPAGSLPSPGTILKHLSDGRIDGAAYDRDAPARIQATLY</sequence>
<dbReference type="Proteomes" id="UP001082899">
    <property type="component" value="Unassembled WGS sequence"/>
</dbReference>
<organism evidence="2 3">
    <name type="scientific">Robbsia betulipollinis</name>
    <dbReference type="NCBI Taxonomy" id="2981849"/>
    <lineage>
        <taxon>Bacteria</taxon>
        <taxon>Pseudomonadati</taxon>
        <taxon>Pseudomonadota</taxon>
        <taxon>Betaproteobacteria</taxon>
        <taxon>Burkholderiales</taxon>
        <taxon>Burkholderiaceae</taxon>
        <taxon>Robbsia</taxon>
    </lineage>
</organism>